<evidence type="ECO:0000313" key="3">
    <source>
        <dbReference type="Proteomes" id="UP001163739"/>
    </source>
</evidence>
<dbReference type="EMBL" id="CP100390">
    <property type="protein sequence ID" value="UZE97174.1"/>
    <property type="molecule type" value="Genomic_DNA"/>
</dbReference>
<evidence type="ECO:0000313" key="1">
    <source>
        <dbReference type="EMBL" id="UZE97174.1"/>
    </source>
</evidence>
<gene>
    <name evidence="1" type="ORF">NKI27_05345</name>
    <name evidence="2" type="ORF">NKI27_05540</name>
</gene>
<keyword evidence="3" id="KW-1185">Reference proteome</keyword>
<dbReference type="EMBL" id="CP100390">
    <property type="protein sequence ID" value="UZE97212.1"/>
    <property type="molecule type" value="Genomic_DNA"/>
</dbReference>
<accession>A0ABY6N5C1</accession>
<dbReference type="Proteomes" id="UP001163739">
    <property type="component" value="Chromosome"/>
</dbReference>
<evidence type="ECO:0000313" key="2">
    <source>
        <dbReference type="EMBL" id="UZE97212.1"/>
    </source>
</evidence>
<dbReference type="RefSeq" id="WP_265048654.1">
    <property type="nucleotide sequence ID" value="NZ_CP100390.1"/>
</dbReference>
<sequence>MRENDYCCPICKTDLDFYSRYPNYVCSRCALKVADEDGRALSFFNEGMHGGFVAVYTDTNERRDSHTCYIDGIKCYADEAYMGGIVVQVNT</sequence>
<reference evidence="1" key="1">
    <citation type="submission" date="2022-06" db="EMBL/GenBank/DDBJ databases">
        <title>Alkalimarinus sp. nov., isolated from gut of a Alitta virens.</title>
        <authorList>
            <person name="Yang A.I."/>
            <person name="Shin N.-R."/>
        </authorList>
    </citation>
    <scope>NUCLEOTIDE SEQUENCE</scope>
    <source>
        <strain evidence="1">A2M4</strain>
    </source>
</reference>
<organism evidence="1 3">
    <name type="scientific">Alkalimarinus alittae</name>
    <dbReference type="NCBI Taxonomy" id="2961619"/>
    <lineage>
        <taxon>Bacteria</taxon>
        <taxon>Pseudomonadati</taxon>
        <taxon>Pseudomonadota</taxon>
        <taxon>Gammaproteobacteria</taxon>
        <taxon>Alteromonadales</taxon>
        <taxon>Alteromonadaceae</taxon>
        <taxon>Alkalimarinus</taxon>
    </lineage>
</organism>
<protein>
    <submittedName>
        <fullName evidence="1">Uncharacterized protein</fullName>
    </submittedName>
</protein>
<proteinExistence type="predicted"/>
<name>A0ABY6N5C1_9ALTE</name>